<feature type="chain" id="PRO_5046948482" evidence="1">
    <location>
        <begin position="18"/>
        <end position="149"/>
    </location>
</feature>
<sequence>MKRYFVAALIFSMAILAACSDGTQDATGEEASAEEPKVAVTDEEREALERKFDGMAEDPYIDAIEPQDENYTLIHIVASEKFDELDESDAKGKLQGFGEAVREGADGILFDSSGKNLPMVKFMTKDDELIGEYDNRNRGADIHFESFDF</sequence>
<gene>
    <name evidence="2" type="ORF">ACFFLE_10880</name>
</gene>
<comment type="caution">
    <text evidence="2">The sequence shown here is derived from an EMBL/GenBank/DDBJ whole genome shotgun (WGS) entry which is preliminary data.</text>
</comment>
<feature type="signal peptide" evidence="1">
    <location>
        <begin position="1"/>
        <end position="17"/>
    </location>
</feature>
<protein>
    <submittedName>
        <fullName evidence="2">Uncharacterized protein</fullName>
    </submittedName>
</protein>
<evidence type="ECO:0000313" key="3">
    <source>
        <dbReference type="Proteomes" id="UP001589740"/>
    </source>
</evidence>
<reference evidence="2 3" key="1">
    <citation type="submission" date="2024-09" db="EMBL/GenBank/DDBJ databases">
        <authorList>
            <person name="Sun Q."/>
            <person name="Mori K."/>
        </authorList>
    </citation>
    <scope>NUCLEOTIDE SEQUENCE [LARGE SCALE GENOMIC DNA]</scope>
    <source>
        <strain evidence="2 3">JCM 12822</strain>
    </source>
</reference>
<organism evidence="2 3">
    <name type="scientific">Salinicoccus siamensis</name>
    <dbReference type="NCBI Taxonomy" id="381830"/>
    <lineage>
        <taxon>Bacteria</taxon>
        <taxon>Bacillati</taxon>
        <taxon>Bacillota</taxon>
        <taxon>Bacilli</taxon>
        <taxon>Bacillales</taxon>
        <taxon>Staphylococcaceae</taxon>
        <taxon>Salinicoccus</taxon>
    </lineage>
</organism>
<dbReference type="EMBL" id="JBHMAH010000031">
    <property type="protein sequence ID" value="MFB9861571.1"/>
    <property type="molecule type" value="Genomic_DNA"/>
</dbReference>
<name>A0ABV5Z6A9_9STAP</name>
<evidence type="ECO:0000313" key="2">
    <source>
        <dbReference type="EMBL" id="MFB9861571.1"/>
    </source>
</evidence>
<evidence type="ECO:0000256" key="1">
    <source>
        <dbReference type="SAM" id="SignalP"/>
    </source>
</evidence>
<dbReference type="PROSITE" id="PS51257">
    <property type="entry name" value="PROKAR_LIPOPROTEIN"/>
    <property type="match status" value="1"/>
</dbReference>
<accession>A0ABV5Z6A9</accession>
<keyword evidence="3" id="KW-1185">Reference proteome</keyword>
<keyword evidence="1" id="KW-0732">Signal</keyword>
<proteinExistence type="predicted"/>
<dbReference type="RefSeq" id="WP_380572087.1">
    <property type="nucleotide sequence ID" value="NZ_JBHMAH010000031.1"/>
</dbReference>
<dbReference type="Proteomes" id="UP001589740">
    <property type="component" value="Unassembled WGS sequence"/>
</dbReference>